<dbReference type="CDD" id="cd02440">
    <property type="entry name" value="AdoMet_MTases"/>
    <property type="match status" value="1"/>
</dbReference>
<dbReference type="SUPFAM" id="SSF53335">
    <property type="entry name" value="S-adenosyl-L-methionine-dependent methyltransferases"/>
    <property type="match status" value="1"/>
</dbReference>
<evidence type="ECO:0000313" key="2">
    <source>
        <dbReference type="EMBL" id="EHM13711.1"/>
    </source>
</evidence>
<dbReference type="eggNOG" id="COG4123">
    <property type="taxonomic scope" value="Bacteria"/>
</dbReference>
<dbReference type="RefSeq" id="WP_008521880.1">
    <property type="nucleotide sequence ID" value="NZ_CM001376.1"/>
</dbReference>
<dbReference type="GO" id="GO:0008168">
    <property type="term" value="F:methyltransferase activity"/>
    <property type="evidence" value="ECO:0007669"/>
    <property type="project" value="UniProtKB-KW"/>
</dbReference>
<dbReference type="Proteomes" id="UP000003806">
    <property type="component" value="Chromosome"/>
</dbReference>
<evidence type="ECO:0000313" key="3">
    <source>
        <dbReference type="Proteomes" id="UP000003806"/>
    </source>
</evidence>
<dbReference type="PROSITE" id="PS00092">
    <property type="entry name" value="N6_MTASE"/>
    <property type="match status" value="1"/>
</dbReference>
<dbReference type="Gene3D" id="3.40.50.150">
    <property type="entry name" value="Vaccinia Virus protein VP39"/>
    <property type="match status" value="1"/>
</dbReference>
<keyword evidence="3" id="KW-1185">Reference proteome</keyword>
<name>H0UMK8_9BACT</name>
<sequence>MGVTVDDLLGGQLTIRQPVRGPRVNMDTILLAGFVRLKRRERALELGCATGGVAMLMAWRSSAHVTGLEIDQRFVELARQNAESNGLSDRLSFVCGDLTQLWGRGQGGEYDVVAANPPYEEIGQGQPCASPEDRTARQGSACTLSDVCRAASWSLRDKGRLYMVMRARRLADTVACLRAASLEPSVLRFVHPKADRPASVFLMEARRFGGVGLRVLRPLVMHAPDGSLTDEFLKFYEKEAPSCPSS</sequence>
<keyword evidence="2" id="KW-0489">Methyltransferase</keyword>
<proteinExistence type="predicted"/>
<dbReference type="HOGENOM" id="CLU_061983_3_1_0"/>
<reference evidence="2 3" key="1">
    <citation type="submission" date="2011-11" db="EMBL/GenBank/DDBJ databases">
        <title>The Noncontiguous Finished genome of Jonquetella anthropi DSM 22815.</title>
        <authorList>
            <consortium name="US DOE Joint Genome Institute (JGI-PGF)"/>
            <person name="Lucas S."/>
            <person name="Copeland A."/>
            <person name="Lapidus A."/>
            <person name="Glavina del Rio T."/>
            <person name="Dalin E."/>
            <person name="Tice H."/>
            <person name="Bruce D."/>
            <person name="Goodwin L."/>
            <person name="Pitluck S."/>
            <person name="Peters L."/>
            <person name="Mikhailova N."/>
            <person name="Held B."/>
            <person name="Kyrpides N."/>
            <person name="Mavromatis K."/>
            <person name="Ivanova N."/>
            <person name="Markowitz V."/>
            <person name="Cheng J.-F."/>
            <person name="Hugenholtz P."/>
            <person name="Woyke T."/>
            <person name="Wu D."/>
            <person name="Gronow S."/>
            <person name="Wellnitz S."/>
            <person name="Brambilla E."/>
            <person name="Klenk H.-P."/>
            <person name="Eisen J.A."/>
        </authorList>
    </citation>
    <scope>NUCLEOTIDE SEQUENCE [LARGE SCALE GENOMIC DNA]</scope>
    <source>
        <strain evidence="2 3">DSM 22815</strain>
    </source>
</reference>
<dbReference type="GO" id="GO:0003676">
    <property type="term" value="F:nucleic acid binding"/>
    <property type="evidence" value="ECO:0007669"/>
    <property type="project" value="InterPro"/>
</dbReference>
<dbReference type="PANTHER" id="PTHR47739:SF1">
    <property type="entry name" value="TRNA1(VAL) (ADENINE(37)-N6)-METHYLTRANSFERASE"/>
    <property type="match status" value="1"/>
</dbReference>
<dbReference type="InterPro" id="IPR050210">
    <property type="entry name" value="tRNA_Adenine-N(6)_MTase"/>
</dbReference>
<feature type="domain" description="Methyltransferase" evidence="1">
    <location>
        <begin position="39"/>
        <end position="148"/>
    </location>
</feature>
<dbReference type="EMBL" id="CM001376">
    <property type="protein sequence ID" value="EHM13711.1"/>
    <property type="molecule type" value="Genomic_DNA"/>
</dbReference>
<accession>H0UMK8</accession>
<organism evidence="2 3">
    <name type="scientific">Jonquetella anthropi DSM 22815</name>
    <dbReference type="NCBI Taxonomy" id="885272"/>
    <lineage>
        <taxon>Bacteria</taxon>
        <taxon>Thermotogati</taxon>
        <taxon>Synergistota</taxon>
        <taxon>Synergistia</taxon>
        <taxon>Synergistales</taxon>
        <taxon>Dethiosulfovibrionaceae</taxon>
        <taxon>Jonquetella</taxon>
    </lineage>
</organism>
<gene>
    <name evidence="2" type="ORF">JonanDRAFT_1347</name>
</gene>
<evidence type="ECO:0000259" key="1">
    <source>
        <dbReference type="Pfam" id="PF13847"/>
    </source>
</evidence>
<dbReference type="Pfam" id="PF13847">
    <property type="entry name" value="Methyltransf_31"/>
    <property type="match status" value="1"/>
</dbReference>
<protein>
    <submittedName>
        <fullName evidence="2">Putative O-methyltransferase</fullName>
    </submittedName>
</protein>
<dbReference type="STRING" id="885272.JonanDRAFT_1347"/>
<dbReference type="InterPro" id="IPR002052">
    <property type="entry name" value="DNA_methylase_N6_adenine_CS"/>
</dbReference>
<keyword evidence="2" id="KW-0808">Transferase</keyword>
<dbReference type="OrthoDB" id="9777257at2"/>
<dbReference type="InterPro" id="IPR025714">
    <property type="entry name" value="Methyltranfer_dom"/>
</dbReference>
<dbReference type="PANTHER" id="PTHR47739">
    <property type="entry name" value="TRNA1(VAL) (ADENINE(37)-N6)-METHYLTRANSFERASE"/>
    <property type="match status" value="1"/>
</dbReference>
<dbReference type="GO" id="GO:0032259">
    <property type="term" value="P:methylation"/>
    <property type="evidence" value="ECO:0007669"/>
    <property type="project" value="UniProtKB-KW"/>
</dbReference>
<dbReference type="InterPro" id="IPR029063">
    <property type="entry name" value="SAM-dependent_MTases_sf"/>
</dbReference>
<dbReference type="AlphaFoldDB" id="H0UMK8"/>